<keyword evidence="3" id="KW-0812">Transmembrane</keyword>
<evidence type="ECO:0000256" key="4">
    <source>
        <dbReference type="ARBA" id="ARBA00022989"/>
    </source>
</evidence>
<dbReference type="AlphaFoldDB" id="A0A8S1H4N4"/>
<keyword evidence="7" id="KW-1185">Reference proteome</keyword>
<keyword evidence="5" id="KW-0472">Membrane</keyword>
<dbReference type="GO" id="GO:0004521">
    <property type="term" value="F:RNA endonuclease activity"/>
    <property type="evidence" value="ECO:0007669"/>
    <property type="project" value="InterPro"/>
</dbReference>
<accession>A0A8S1H4N4</accession>
<comment type="subcellular location">
    <subcellularLocation>
        <location evidence="1">Membrane</location>
        <topology evidence="1">Multi-pass membrane protein</topology>
    </subcellularLocation>
</comment>
<comment type="similarity">
    <text evidence="2">Belongs to the RNase K family.</text>
</comment>
<dbReference type="PANTHER" id="PTHR31733">
    <property type="entry name" value="RIBONUCLEASE KAPPA"/>
    <property type="match status" value="1"/>
</dbReference>
<name>A0A8S1H4N4_9PELO</name>
<comment type="caution">
    <text evidence="6">The sequence shown here is derived from an EMBL/GenBank/DDBJ whole genome shotgun (WGS) entry which is preliminary data.</text>
</comment>
<gene>
    <name evidence="6" type="ORF">CAUJ_LOCUS6628</name>
</gene>
<evidence type="ECO:0000256" key="2">
    <source>
        <dbReference type="ARBA" id="ARBA00008458"/>
    </source>
</evidence>
<keyword evidence="4" id="KW-1133">Transmembrane helix</keyword>
<evidence type="ECO:0000256" key="3">
    <source>
        <dbReference type="ARBA" id="ARBA00022692"/>
    </source>
</evidence>
<sequence>MSTIAAARFAKDDVDMETKWWKEYPSKHYVERARPQNYYDEYISNIWSKPKRLARSASFTNMTYIKDKDMDYPIHKSDSVSSLAPSLALPQYCREAQRIVHTVPVYKPHVHDWYNKSYSAARFKDTHETVNKPYKPADHSILHKSTHVPYYTFQTKRIFFDEKARQNAPYLNESQKYLDRYVSSRLKADDYANRFAYSAYEWRKPQDHSFNRDFMFNQGVFVSTPTAIPVSTYDKLAMRRLYKRTGPTSQGPQEVPVDSPSNLLLLMNRLLKLEFFFLVQKGRKCSGSTAPAPCSSSPFGGFSSRGHSEPYIGTNPWDFSKIYQKSRKACKRTRQTGKRDRVPAFQKQFQQNAYNCWAAAAAYAGLTVLLSFRVCCLARG</sequence>
<dbReference type="GO" id="GO:0016020">
    <property type="term" value="C:membrane"/>
    <property type="evidence" value="ECO:0007669"/>
    <property type="project" value="UniProtKB-SubCell"/>
</dbReference>
<evidence type="ECO:0000256" key="5">
    <source>
        <dbReference type="ARBA" id="ARBA00023136"/>
    </source>
</evidence>
<dbReference type="Proteomes" id="UP000835052">
    <property type="component" value="Unassembled WGS sequence"/>
</dbReference>
<dbReference type="EMBL" id="CAJGYM010000017">
    <property type="protein sequence ID" value="CAD6190709.1"/>
    <property type="molecule type" value="Genomic_DNA"/>
</dbReference>
<evidence type="ECO:0000313" key="6">
    <source>
        <dbReference type="EMBL" id="CAD6190709.1"/>
    </source>
</evidence>
<dbReference type="OrthoDB" id="5851065at2759"/>
<evidence type="ECO:0000256" key="1">
    <source>
        <dbReference type="ARBA" id="ARBA00004141"/>
    </source>
</evidence>
<organism evidence="6 7">
    <name type="scientific">Caenorhabditis auriculariae</name>
    <dbReference type="NCBI Taxonomy" id="2777116"/>
    <lineage>
        <taxon>Eukaryota</taxon>
        <taxon>Metazoa</taxon>
        <taxon>Ecdysozoa</taxon>
        <taxon>Nematoda</taxon>
        <taxon>Chromadorea</taxon>
        <taxon>Rhabditida</taxon>
        <taxon>Rhabditina</taxon>
        <taxon>Rhabditomorpha</taxon>
        <taxon>Rhabditoidea</taxon>
        <taxon>Rhabditidae</taxon>
        <taxon>Peloderinae</taxon>
        <taxon>Caenorhabditis</taxon>
    </lineage>
</organism>
<protein>
    <submittedName>
        <fullName evidence="6">Uncharacterized protein</fullName>
    </submittedName>
</protein>
<evidence type="ECO:0000313" key="7">
    <source>
        <dbReference type="Proteomes" id="UP000835052"/>
    </source>
</evidence>
<dbReference type="InterPro" id="IPR026770">
    <property type="entry name" value="RNase_K"/>
</dbReference>
<reference evidence="6" key="1">
    <citation type="submission" date="2020-10" db="EMBL/GenBank/DDBJ databases">
        <authorList>
            <person name="Kikuchi T."/>
        </authorList>
    </citation>
    <scope>NUCLEOTIDE SEQUENCE</scope>
    <source>
        <strain evidence="6">NKZ352</strain>
    </source>
</reference>
<proteinExistence type="inferred from homology"/>